<evidence type="ECO:0000256" key="2">
    <source>
        <dbReference type="SAM" id="SignalP"/>
    </source>
</evidence>
<reference evidence="5 6" key="1">
    <citation type="journal article" date="2013" name="Int. J. Syst. Evol. Microbiol.">
        <title>Kordia antarctica sp. nov., isolated from Antarctic seawater.</title>
        <authorList>
            <person name="Baek K."/>
            <person name="Choi A."/>
            <person name="Kang I."/>
            <person name="Lee K."/>
            <person name="Cho J.C."/>
        </authorList>
    </citation>
    <scope>NUCLEOTIDE SEQUENCE [LARGE SCALE GENOMIC DNA]</scope>
    <source>
        <strain evidence="5 6">IMCC3317</strain>
    </source>
</reference>
<feature type="signal peptide" evidence="2">
    <location>
        <begin position="1"/>
        <end position="22"/>
    </location>
</feature>
<dbReference type="InterPro" id="IPR026444">
    <property type="entry name" value="Secre_tail"/>
</dbReference>
<name>A0A7L4ZE39_9FLAO</name>
<dbReference type="AlphaFoldDB" id="A0A7L4ZE39"/>
<evidence type="ECO:0008006" key="7">
    <source>
        <dbReference type="Google" id="ProtNLM"/>
    </source>
</evidence>
<evidence type="ECO:0000259" key="4">
    <source>
        <dbReference type="Pfam" id="PF24595"/>
    </source>
</evidence>
<organism evidence="5 6">
    <name type="scientific">Kordia antarctica</name>
    <dbReference type="NCBI Taxonomy" id="1218801"/>
    <lineage>
        <taxon>Bacteria</taxon>
        <taxon>Pseudomonadati</taxon>
        <taxon>Bacteroidota</taxon>
        <taxon>Flavobacteriia</taxon>
        <taxon>Flavobacteriales</taxon>
        <taxon>Flavobacteriaceae</taxon>
        <taxon>Kordia</taxon>
    </lineage>
</organism>
<dbReference type="Pfam" id="PF18962">
    <property type="entry name" value="Por_Secre_tail"/>
    <property type="match status" value="1"/>
</dbReference>
<sequence>MKVKLHCMYAFLCILFFNAVTAQNINIPNYDFATDLNGWSIAGNNISMSNSNSSYTSGVLAIENSSFNQETFVITSPTFPLFASDNYVFFTEYGHYFFDAMMGAFQISQLSSVVLKNSAGTVVQSFNLTCSNYGGGPGAMDFCESSPFLIDTTDNYYLELTGSVGNLDSNNYDETYNFGTINLYKDNSPHSVQGKVTYDENADNCATSTYTPSNILVKSTASTSGNVFYSNTNTLGNYGFTFDENGTVTTEIANASITSTPANYSNTFSSPQTISNQNFCITSSIVGTDVSVIIVPTTDARPGFNSNYSIVYTNNGGTTASGAIDLMYDNTLVNHLSSSPTENSSTANSLSWNYTNLAPFETRVINVFFNINTPPTVNNGDILSFQANITPIAETNTANNTFELQQITIGSYDPNDALVLQGPLLNYTQAYEDLYFRIRFQNTGTASAININVNTILDADLDWSTFTPVYASHAYVTNLSGNKVNFQFDNINLADSTSDEPNSHGLIVFKARTTPSFTVGDVVECKADIYFDYNLPIITNTATTQIDGTLSLENASDNEATFTMYPNPVRDQFEVSIKEAATFTITNMNGQELQKGVLHTGNNTLNMTNASSGIYFLKVVSASGFSTKKIIKH</sequence>
<dbReference type="Proteomes" id="UP000464657">
    <property type="component" value="Chromosome"/>
</dbReference>
<keyword evidence="6" id="KW-1185">Reference proteome</keyword>
<dbReference type="NCBIfam" id="TIGR04183">
    <property type="entry name" value="Por_Secre_tail"/>
    <property type="match status" value="1"/>
</dbReference>
<evidence type="ECO:0000259" key="3">
    <source>
        <dbReference type="Pfam" id="PF18962"/>
    </source>
</evidence>
<dbReference type="KEGG" id="kan:IMCC3317_02320"/>
<dbReference type="RefSeq" id="WP_160127672.1">
    <property type="nucleotide sequence ID" value="NZ_CP019288.1"/>
</dbReference>
<proteinExistence type="predicted"/>
<dbReference type="EMBL" id="CP019288">
    <property type="protein sequence ID" value="QHI34887.1"/>
    <property type="molecule type" value="Genomic_DNA"/>
</dbReference>
<protein>
    <recommendedName>
        <fullName evidence="7">Secretion system C-terminal sorting domain-containing protein</fullName>
    </recommendedName>
</protein>
<evidence type="ECO:0000256" key="1">
    <source>
        <dbReference type="ARBA" id="ARBA00022729"/>
    </source>
</evidence>
<dbReference type="InterPro" id="IPR055353">
    <property type="entry name" value="DUF7619"/>
</dbReference>
<dbReference type="Pfam" id="PF24595">
    <property type="entry name" value="DUF7619"/>
    <property type="match status" value="1"/>
</dbReference>
<keyword evidence="1 2" id="KW-0732">Signal</keyword>
<feature type="domain" description="DUF7619" evidence="4">
    <location>
        <begin position="413"/>
        <end position="545"/>
    </location>
</feature>
<accession>A0A7L4ZE39</accession>
<evidence type="ECO:0000313" key="5">
    <source>
        <dbReference type="EMBL" id="QHI34887.1"/>
    </source>
</evidence>
<feature type="chain" id="PRO_5029671582" description="Secretion system C-terminal sorting domain-containing protein" evidence="2">
    <location>
        <begin position="23"/>
        <end position="633"/>
    </location>
</feature>
<evidence type="ECO:0000313" key="6">
    <source>
        <dbReference type="Proteomes" id="UP000464657"/>
    </source>
</evidence>
<gene>
    <name evidence="5" type="ORF">IMCC3317_02320</name>
</gene>
<dbReference type="OrthoDB" id="1110367at2"/>
<feature type="domain" description="Secretion system C-terminal sorting" evidence="3">
    <location>
        <begin position="564"/>
        <end position="631"/>
    </location>
</feature>